<feature type="region of interest" description="Disordered" evidence="6">
    <location>
        <begin position="139"/>
        <end position="212"/>
    </location>
</feature>
<dbReference type="PANTHER" id="PTHR45686">
    <property type="entry name" value="ADP-RIBOSYLATION FACTOR GTPASE ACTIVATING PROTEIN 3, ISOFORM H-RELATED"/>
    <property type="match status" value="1"/>
</dbReference>
<feature type="domain" description="Arf-GAP" evidence="7">
    <location>
        <begin position="10"/>
        <end position="128"/>
    </location>
</feature>
<dbReference type="InterPro" id="IPR001164">
    <property type="entry name" value="ArfGAP_dom"/>
</dbReference>
<comment type="caution">
    <text evidence="8">The sequence shown here is derived from an EMBL/GenBank/DDBJ whole genome shotgun (WGS) entry which is preliminary data.</text>
</comment>
<dbReference type="Pfam" id="PF01412">
    <property type="entry name" value="ArfGap"/>
    <property type="match status" value="1"/>
</dbReference>
<dbReference type="GeneID" id="75910443"/>
<dbReference type="SUPFAM" id="SSF57863">
    <property type="entry name" value="ArfGap/RecO-like zinc finger"/>
    <property type="match status" value="1"/>
</dbReference>
<keyword evidence="9" id="KW-1185">Reference proteome</keyword>
<dbReference type="RefSeq" id="XP_051449737.1">
    <property type="nucleotide sequence ID" value="XM_051585093.1"/>
</dbReference>
<sequence length="463" mass="50344">MPEPTKEQIQEVFKKLKSSRYNKVCFDCNAKSPTWSSVTFGIYLCLDCSASHRNMGVHISFVRSTVLDTWTWDQLRTMKVGGNQAAREYFSAHAGSSANKDARTKYSSPAGTKYKEVLAQRAKEDAIAHPSLLDLETEKEAVTPASSTPLSPAVSAASNTTTPDVQKENDDFFTNFEKPKPASRTSSSRTTASLRSKSNLSSSASRARVGAKPLKLGAKKGAATFNFEEAEARAKEESERAAKLGYDPAAEAAEEAAAAEESNSGSTYSSRFTYNDNSVSSSSNNQATEKQEDIDKLGFGMSRLGFGAVPQASSTQNKVNVSSRMTGFGSNPRSFDDETTSESTSARDKFSNAKAISSDQYFGRGNYDESASAEARTRLAQFKGANSISSSQYFGRDEDEMAPRNSSNPAGYEWDDLQDHATDLARKFVDQASADVGALKDIVEQGTSKLSDMLQDLQSRYNY</sequence>
<proteinExistence type="predicted"/>
<dbReference type="AlphaFoldDB" id="A0AAD5HJU8"/>
<dbReference type="FunFam" id="1.10.220.150:FF:000004">
    <property type="entry name" value="Putative ADP-ribosylation factor GTPase-activating protein 2"/>
    <property type="match status" value="1"/>
</dbReference>
<dbReference type="Proteomes" id="UP001206595">
    <property type="component" value="Unassembled WGS sequence"/>
</dbReference>
<protein>
    <recommendedName>
        <fullName evidence="7">Arf-GAP domain-containing protein</fullName>
    </recommendedName>
</protein>
<name>A0AAD5HJU8_UMBRA</name>
<dbReference type="GO" id="GO:0000139">
    <property type="term" value="C:Golgi membrane"/>
    <property type="evidence" value="ECO:0007669"/>
    <property type="project" value="GOC"/>
</dbReference>
<keyword evidence="4" id="KW-0862">Zinc</keyword>
<dbReference type="PANTHER" id="PTHR45686:SF4">
    <property type="entry name" value="ADP-RIBOSYLATION FACTOR GTPASE ACTIVATING PROTEIN 3, ISOFORM H"/>
    <property type="match status" value="1"/>
</dbReference>
<feature type="compositionally biased region" description="Low complexity" evidence="6">
    <location>
        <begin position="182"/>
        <end position="212"/>
    </location>
</feature>
<dbReference type="CDD" id="cd08831">
    <property type="entry name" value="ArfGap_ArfGap2_3_like"/>
    <property type="match status" value="1"/>
</dbReference>
<evidence type="ECO:0000256" key="1">
    <source>
        <dbReference type="ARBA" id="ARBA00022468"/>
    </source>
</evidence>
<evidence type="ECO:0000256" key="5">
    <source>
        <dbReference type="PROSITE-ProRule" id="PRU00288"/>
    </source>
</evidence>
<evidence type="ECO:0000256" key="3">
    <source>
        <dbReference type="ARBA" id="ARBA00022771"/>
    </source>
</evidence>
<evidence type="ECO:0000313" key="8">
    <source>
        <dbReference type="EMBL" id="KAI8584733.1"/>
    </source>
</evidence>
<dbReference type="Gene3D" id="1.10.220.150">
    <property type="entry name" value="Arf GTPase activating protein"/>
    <property type="match status" value="1"/>
</dbReference>
<feature type="region of interest" description="Disordered" evidence="6">
    <location>
        <begin position="308"/>
        <end position="350"/>
    </location>
</feature>
<dbReference type="GO" id="GO:0048205">
    <property type="term" value="P:COPI coating of Golgi vesicle"/>
    <property type="evidence" value="ECO:0007669"/>
    <property type="project" value="TreeGrafter"/>
</dbReference>
<feature type="compositionally biased region" description="Polar residues" evidence="6">
    <location>
        <begin position="144"/>
        <end position="164"/>
    </location>
</feature>
<dbReference type="PRINTS" id="PR00405">
    <property type="entry name" value="REVINTRACTNG"/>
</dbReference>
<dbReference type="InterPro" id="IPR038508">
    <property type="entry name" value="ArfGAP_dom_sf"/>
</dbReference>
<keyword evidence="2" id="KW-0479">Metal-binding</keyword>
<dbReference type="GO" id="GO:0005096">
    <property type="term" value="F:GTPase activator activity"/>
    <property type="evidence" value="ECO:0007669"/>
    <property type="project" value="UniProtKB-KW"/>
</dbReference>
<evidence type="ECO:0000256" key="2">
    <source>
        <dbReference type="ARBA" id="ARBA00022723"/>
    </source>
</evidence>
<dbReference type="PROSITE" id="PS50115">
    <property type="entry name" value="ARFGAP"/>
    <property type="match status" value="1"/>
</dbReference>
<evidence type="ECO:0000256" key="6">
    <source>
        <dbReference type="SAM" id="MobiDB-lite"/>
    </source>
</evidence>
<dbReference type="SMART" id="SM00105">
    <property type="entry name" value="ArfGap"/>
    <property type="match status" value="1"/>
</dbReference>
<evidence type="ECO:0000259" key="7">
    <source>
        <dbReference type="PROSITE" id="PS50115"/>
    </source>
</evidence>
<keyword evidence="1" id="KW-0343">GTPase activation</keyword>
<dbReference type="GO" id="GO:0008270">
    <property type="term" value="F:zinc ion binding"/>
    <property type="evidence" value="ECO:0007669"/>
    <property type="project" value="UniProtKB-KW"/>
</dbReference>
<feature type="compositionally biased region" description="Polar residues" evidence="6">
    <location>
        <begin position="311"/>
        <end position="333"/>
    </location>
</feature>
<evidence type="ECO:0000256" key="4">
    <source>
        <dbReference type="ARBA" id="ARBA00022833"/>
    </source>
</evidence>
<dbReference type="EMBL" id="MU620892">
    <property type="protein sequence ID" value="KAI8584733.1"/>
    <property type="molecule type" value="Genomic_DNA"/>
</dbReference>
<gene>
    <name evidence="8" type="ORF">K450DRAFT_217773</name>
</gene>
<reference evidence="8" key="2">
    <citation type="journal article" date="2022" name="Proc. Natl. Acad. Sci. U.S.A.">
        <title>Diploid-dominant life cycles characterize the early evolution of Fungi.</title>
        <authorList>
            <person name="Amses K.R."/>
            <person name="Simmons D.R."/>
            <person name="Longcore J.E."/>
            <person name="Mondo S.J."/>
            <person name="Seto K."/>
            <person name="Jeronimo G.H."/>
            <person name="Bonds A.E."/>
            <person name="Quandt C.A."/>
            <person name="Davis W.J."/>
            <person name="Chang Y."/>
            <person name="Federici B.A."/>
            <person name="Kuo A."/>
            <person name="LaButti K."/>
            <person name="Pangilinan J."/>
            <person name="Andreopoulos W."/>
            <person name="Tritt A."/>
            <person name="Riley R."/>
            <person name="Hundley H."/>
            <person name="Johnson J."/>
            <person name="Lipzen A."/>
            <person name="Barry K."/>
            <person name="Lang B.F."/>
            <person name="Cuomo C.A."/>
            <person name="Buchler N.E."/>
            <person name="Grigoriev I.V."/>
            <person name="Spatafora J.W."/>
            <person name="Stajich J.E."/>
            <person name="James T.Y."/>
        </authorList>
    </citation>
    <scope>NUCLEOTIDE SEQUENCE</scope>
    <source>
        <strain evidence="8">AG</strain>
    </source>
</reference>
<keyword evidence="3 5" id="KW-0863">Zinc-finger</keyword>
<organism evidence="8 9">
    <name type="scientific">Umbelopsis ramanniana AG</name>
    <dbReference type="NCBI Taxonomy" id="1314678"/>
    <lineage>
        <taxon>Eukaryota</taxon>
        <taxon>Fungi</taxon>
        <taxon>Fungi incertae sedis</taxon>
        <taxon>Mucoromycota</taxon>
        <taxon>Mucoromycotina</taxon>
        <taxon>Umbelopsidomycetes</taxon>
        <taxon>Umbelopsidales</taxon>
        <taxon>Umbelopsidaceae</taxon>
        <taxon>Umbelopsis</taxon>
    </lineage>
</organism>
<feature type="region of interest" description="Disordered" evidence="6">
    <location>
        <begin position="391"/>
        <end position="413"/>
    </location>
</feature>
<dbReference type="InterPro" id="IPR037278">
    <property type="entry name" value="ARFGAP/RecO"/>
</dbReference>
<accession>A0AAD5HJU8</accession>
<reference evidence="8" key="1">
    <citation type="submission" date="2021-06" db="EMBL/GenBank/DDBJ databases">
        <authorList>
            <consortium name="DOE Joint Genome Institute"/>
            <person name="Mondo S.J."/>
            <person name="Amses K.R."/>
            <person name="Simmons D.R."/>
            <person name="Longcore J.E."/>
            <person name="Seto K."/>
            <person name="Alves G.H."/>
            <person name="Bonds A.E."/>
            <person name="Quandt C.A."/>
            <person name="Davis W.J."/>
            <person name="Chang Y."/>
            <person name="Letcher P.M."/>
            <person name="Powell M.J."/>
            <person name="Kuo A."/>
            <person name="Labutti K."/>
            <person name="Pangilinan J."/>
            <person name="Andreopoulos W."/>
            <person name="Tritt A."/>
            <person name="Riley R."/>
            <person name="Hundley H."/>
            <person name="Johnson J."/>
            <person name="Lipzen A."/>
            <person name="Barry K."/>
            <person name="Berbee M.L."/>
            <person name="Buchler N.E."/>
            <person name="Grigoriev I.V."/>
            <person name="Spatafora J.W."/>
            <person name="Stajich J.E."/>
            <person name="James T.Y."/>
        </authorList>
    </citation>
    <scope>NUCLEOTIDE SEQUENCE</scope>
    <source>
        <strain evidence="8">AG</strain>
    </source>
</reference>
<evidence type="ECO:0000313" key="9">
    <source>
        <dbReference type="Proteomes" id="UP001206595"/>
    </source>
</evidence>